<dbReference type="PhylomeDB" id="A0A1B0G5T2"/>
<accession>A0A1B0G5T2</accession>
<dbReference type="VEuPathDB" id="VectorBase:GMOY008677"/>
<evidence type="ECO:0000313" key="3">
    <source>
        <dbReference type="Proteomes" id="UP000092444"/>
    </source>
</evidence>
<dbReference type="InterPro" id="IPR052709">
    <property type="entry name" value="Transposase-MT_Hybrid"/>
</dbReference>
<dbReference type="Gene3D" id="3.30.420.10">
    <property type="entry name" value="Ribonuclease H-like superfamily/Ribonuclease H"/>
    <property type="match status" value="1"/>
</dbReference>
<evidence type="ECO:0000313" key="2">
    <source>
        <dbReference type="EnsemblMetazoa" id="GMOY008677-PA"/>
    </source>
</evidence>
<reference evidence="2" key="1">
    <citation type="submission" date="2020-05" db="UniProtKB">
        <authorList>
            <consortium name="EnsemblMetazoa"/>
        </authorList>
    </citation>
    <scope>IDENTIFICATION</scope>
    <source>
        <strain evidence="2">Yale</strain>
    </source>
</reference>
<keyword evidence="3" id="KW-1185">Reference proteome</keyword>
<dbReference type="InterPro" id="IPR036397">
    <property type="entry name" value="RNaseH_sf"/>
</dbReference>
<dbReference type="STRING" id="37546.A0A1B0G5T2"/>
<protein>
    <submittedName>
        <fullName evidence="2">Uncharacterized protein</fullName>
    </submittedName>
</protein>
<name>A0A1B0G5T2_GLOMM</name>
<dbReference type="AlphaFoldDB" id="A0A1B0G5T2"/>
<dbReference type="EMBL" id="CCAG010015437">
    <property type="status" value="NOT_ANNOTATED_CDS"/>
    <property type="molecule type" value="Genomic_DNA"/>
</dbReference>
<feature type="region of interest" description="Disordered" evidence="1">
    <location>
        <begin position="167"/>
        <end position="187"/>
    </location>
</feature>
<dbReference type="PANTHER" id="PTHR46060:SF1">
    <property type="entry name" value="MARINER MOS1 TRANSPOSASE-LIKE PROTEIN"/>
    <property type="match status" value="1"/>
</dbReference>
<organism evidence="2 3">
    <name type="scientific">Glossina morsitans morsitans</name>
    <name type="common">Savannah tsetse fly</name>
    <dbReference type="NCBI Taxonomy" id="37546"/>
    <lineage>
        <taxon>Eukaryota</taxon>
        <taxon>Metazoa</taxon>
        <taxon>Ecdysozoa</taxon>
        <taxon>Arthropoda</taxon>
        <taxon>Hexapoda</taxon>
        <taxon>Insecta</taxon>
        <taxon>Pterygota</taxon>
        <taxon>Neoptera</taxon>
        <taxon>Endopterygota</taxon>
        <taxon>Diptera</taxon>
        <taxon>Brachycera</taxon>
        <taxon>Muscomorpha</taxon>
        <taxon>Hippoboscoidea</taxon>
        <taxon>Glossinidae</taxon>
        <taxon>Glossina</taxon>
    </lineage>
</organism>
<dbReference type="InterPro" id="IPR001888">
    <property type="entry name" value="Transposase_1"/>
</dbReference>
<dbReference type="Proteomes" id="UP000092444">
    <property type="component" value="Unassembled WGS sequence"/>
</dbReference>
<sequence>MEKSEFRVLIKHCFLMGKNTVQAKQWLDKCYLDSAPSRQMVEKWFADFKRGRTNTDDAERCGRPNSAVVPEKIKKVHEIVLEDRKVKLREIADTLRISEGSVFTILHEHLAMRKLCSKWVPRLLTFDQKRQRVRDSEYCLKLLRRNKEDFLTRYVTMDETWIHHSTRPDSSLQSVTDGNRPKRPRIQKSSGKVMALVFWDAHGIIFTDYLEKAQRINTEYYIALLLRLKNEIAIKRPQMKKKRMLFHQDDAPYHKSTATMAKLRELPFELLPHPPYSPDLAPSDYYLFANLKKMLAGKRCSSIEEAIAETEAYFEGLEKSFYRKGIEMLEKRWNDCITLEGDYVNE</sequence>
<dbReference type="PANTHER" id="PTHR46060">
    <property type="entry name" value="MARINER MOS1 TRANSPOSASE-LIKE PROTEIN"/>
    <property type="match status" value="1"/>
</dbReference>
<feature type="compositionally biased region" description="Polar residues" evidence="1">
    <location>
        <begin position="168"/>
        <end position="177"/>
    </location>
</feature>
<dbReference type="GO" id="GO:0003676">
    <property type="term" value="F:nucleic acid binding"/>
    <property type="evidence" value="ECO:0007669"/>
    <property type="project" value="InterPro"/>
</dbReference>
<dbReference type="EnsemblMetazoa" id="GMOY008677-RA">
    <property type="protein sequence ID" value="GMOY008677-PA"/>
    <property type="gene ID" value="GMOY008677"/>
</dbReference>
<evidence type="ECO:0000256" key="1">
    <source>
        <dbReference type="SAM" id="MobiDB-lite"/>
    </source>
</evidence>
<dbReference type="Gene3D" id="1.10.10.1450">
    <property type="match status" value="1"/>
</dbReference>
<dbReference type="Pfam" id="PF01359">
    <property type="entry name" value="Transposase_1"/>
    <property type="match status" value="1"/>
</dbReference>
<proteinExistence type="predicted"/>